<evidence type="ECO:0000259" key="2">
    <source>
        <dbReference type="SMART" id="SM00419"/>
    </source>
</evidence>
<keyword evidence="3" id="KW-0808">Transferase</keyword>
<dbReference type="SMART" id="SM00419">
    <property type="entry name" value="HTH_CRP"/>
    <property type="match status" value="1"/>
</dbReference>
<dbReference type="SUPFAM" id="SSF53067">
    <property type="entry name" value="Actin-like ATPase domain"/>
    <property type="match status" value="1"/>
</dbReference>
<accession>A0A840AZ50</accession>
<dbReference type="PANTHER" id="PTHR18964">
    <property type="entry name" value="ROK (REPRESSOR, ORF, KINASE) FAMILY"/>
    <property type="match status" value="1"/>
</dbReference>
<dbReference type="InterPro" id="IPR036390">
    <property type="entry name" value="WH_DNA-bd_sf"/>
</dbReference>
<sequence length="411" mass="43799">MHLRGTNQEFGRPYNRRIVLETIRLSAPISRSEIAQQVGLTVQTVSTITRELEEQGFVRGARETPKGRGHPPTTLTLNADGGFAIGLHVTPIGVEAALINLAGDVVARRGRTMAPVDPEATFALCGDLVREIRALRPAGRMLGIGMAMPGPMGVESMSFVGPTTLEGWKDVDIAARLEAVTGLPAFVGVDLAAAALGERLYGEGRAYRDFYYLYFGVGLGGTHVQEGNAVRGARGNAGEIGHIPLVPGGDLCPCGNRGCLERYVSLDALDRRLKATDPEAVVERALADGSPVIDTWIEEVAPLLRAAVTIIENLFDPETILIGGLMPDHLLERLLAAAQPFAHSIAEYTDRTAPRVLLTHEGQDAVLRGAAALAVSGLLSPRFGLLFAGEEERAPRDPIMTPTSTKPEVAA</sequence>
<feature type="domain" description="HTH crp-type" evidence="2">
    <location>
        <begin position="21"/>
        <end position="79"/>
    </location>
</feature>
<keyword evidence="3" id="KW-0418">Kinase</keyword>
<dbReference type="AlphaFoldDB" id="A0A840AZ50"/>
<comment type="similarity">
    <text evidence="1">Belongs to the ROK (NagC/XylR) family.</text>
</comment>
<dbReference type="PRINTS" id="PR00034">
    <property type="entry name" value="HTHCRP"/>
</dbReference>
<reference evidence="3 4" key="1">
    <citation type="submission" date="2020-08" db="EMBL/GenBank/DDBJ databases">
        <title>Genomic Encyclopedia of Type Strains, Phase IV (KMG-IV): sequencing the most valuable type-strain genomes for metagenomic binning, comparative biology and taxonomic classification.</title>
        <authorList>
            <person name="Goeker M."/>
        </authorList>
    </citation>
    <scope>NUCLEOTIDE SEQUENCE [LARGE SCALE GENOMIC DNA]</scope>
    <source>
        <strain evidence="3 4">DSM 25966</strain>
    </source>
</reference>
<evidence type="ECO:0000256" key="1">
    <source>
        <dbReference type="ARBA" id="ARBA00006479"/>
    </source>
</evidence>
<gene>
    <name evidence="3" type="ORF">GGR25_004559</name>
</gene>
<name>A0A840AZ50_9HYPH</name>
<dbReference type="Pfam" id="PF13412">
    <property type="entry name" value="HTH_24"/>
    <property type="match status" value="1"/>
</dbReference>
<dbReference type="GO" id="GO:0003677">
    <property type="term" value="F:DNA binding"/>
    <property type="evidence" value="ECO:0007669"/>
    <property type="project" value="InterPro"/>
</dbReference>
<dbReference type="GO" id="GO:0016301">
    <property type="term" value="F:kinase activity"/>
    <property type="evidence" value="ECO:0007669"/>
    <property type="project" value="UniProtKB-KW"/>
</dbReference>
<dbReference type="InterPro" id="IPR043129">
    <property type="entry name" value="ATPase_NBD"/>
</dbReference>
<dbReference type="SUPFAM" id="SSF46785">
    <property type="entry name" value="Winged helix' DNA-binding domain"/>
    <property type="match status" value="1"/>
</dbReference>
<evidence type="ECO:0000313" key="3">
    <source>
        <dbReference type="EMBL" id="MBB3933486.1"/>
    </source>
</evidence>
<dbReference type="PANTHER" id="PTHR18964:SF149">
    <property type="entry name" value="BIFUNCTIONAL UDP-N-ACETYLGLUCOSAMINE 2-EPIMERASE_N-ACETYLMANNOSAMINE KINASE"/>
    <property type="match status" value="1"/>
</dbReference>
<dbReference type="Gene3D" id="3.30.420.40">
    <property type="match status" value="2"/>
</dbReference>
<dbReference type="InterPro" id="IPR012318">
    <property type="entry name" value="HTH_CRP"/>
</dbReference>
<comment type="caution">
    <text evidence="3">The sequence shown here is derived from an EMBL/GenBank/DDBJ whole genome shotgun (WGS) entry which is preliminary data.</text>
</comment>
<dbReference type="InterPro" id="IPR000600">
    <property type="entry name" value="ROK"/>
</dbReference>
<dbReference type="GO" id="GO:0006355">
    <property type="term" value="P:regulation of DNA-templated transcription"/>
    <property type="evidence" value="ECO:0007669"/>
    <property type="project" value="InterPro"/>
</dbReference>
<keyword evidence="4" id="KW-1185">Reference proteome</keyword>
<dbReference type="InterPro" id="IPR036388">
    <property type="entry name" value="WH-like_DNA-bd_sf"/>
</dbReference>
<organism evidence="3 4">
    <name type="scientific">Kaistia hirudinis</name>
    <dbReference type="NCBI Taxonomy" id="1293440"/>
    <lineage>
        <taxon>Bacteria</taxon>
        <taxon>Pseudomonadati</taxon>
        <taxon>Pseudomonadota</taxon>
        <taxon>Alphaproteobacteria</taxon>
        <taxon>Hyphomicrobiales</taxon>
        <taxon>Kaistiaceae</taxon>
        <taxon>Kaistia</taxon>
    </lineage>
</organism>
<dbReference type="Proteomes" id="UP000553963">
    <property type="component" value="Unassembled WGS sequence"/>
</dbReference>
<evidence type="ECO:0000313" key="4">
    <source>
        <dbReference type="Proteomes" id="UP000553963"/>
    </source>
</evidence>
<dbReference type="RefSeq" id="WP_183401132.1">
    <property type="nucleotide sequence ID" value="NZ_JACIDS010000006.1"/>
</dbReference>
<dbReference type="Gene3D" id="1.10.10.10">
    <property type="entry name" value="Winged helix-like DNA-binding domain superfamily/Winged helix DNA-binding domain"/>
    <property type="match status" value="1"/>
</dbReference>
<protein>
    <submittedName>
        <fullName evidence="3">Putative NBD/HSP70 family sugar kinase</fullName>
    </submittedName>
</protein>
<proteinExistence type="inferred from homology"/>
<dbReference type="EMBL" id="JACIDS010000006">
    <property type="protein sequence ID" value="MBB3933486.1"/>
    <property type="molecule type" value="Genomic_DNA"/>
</dbReference>
<dbReference type="Pfam" id="PF00480">
    <property type="entry name" value="ROK"/>
    <property type="match status" value="1"/>
</dbReference>